<dbReference type="Pfam" id="PF02826">
    <property type="entry name" value="2-Hacid_dh_C"/>
    <property type="match status" value="1"/>
</dbReference>
<feature type="non-terminal residue" evidence="5">
    <location>
        <position position="1"/>
    </location>
</feature>
<dbReference type="GO" id="GO:0016491">
    <property type="term" value="F:oxidoreductase activity"/>
    <property type="evidence" value="ECO:0007669"/>
    <property type="project" value="UniProtKB-KW"/>
</dbReference>
<dbReference type="EMBL" id="UINC01014795">
    <property type="protein sequence ID" value="SVA62838.1"/>
    <property type="molecule type" value="Genomic_DNA"/>
</dbReference>
<dbReference type="GO" id="GO:0051287">
    <property type="term" value="F:NAD binding"/>
    <property type="evidence" value="ECO:0007669"/>
    <property type="project" value="InterPro"/>
</dbReference>
<keyword evidence="2" id="KW-0520">NAD</keyword>
<feature type="domain" description="D-isomer specific 2-hydroxyacid dehydrogenase NAD-binding" evidence="4">
    <location>
        <begin position="141"/>
        <end position="315"/>
    </location>
</feature>
<evidence type="ECO:0000256" key="3">
    <source>
        <dbReference type="SAM" id="MobiDB-lite"/>
    </source>
</evidence>
<evidence type="ECO:0000256" key="2">
    <source>
        <dbReference type="ARBA" id="ARBA00023027"/>
    </source>
</evidence>
<dbReference type="PANTHER" id="PTHR43333">
    <property type="entry name" value="2-HACID_DH_C DOMAIN-CONTAINING PROTEIN"/>
    <property type="match status" value="1"/>
</dbReference>
<dbReference type="AlphaFoldDB" id="A0A381XDN8"/>
<keyword evidence="1" id="KW-0560">Oxidoreductase</keyword>
<dbReference type="PANTHER" id="PTHR43333:SF1">
    <property type="entry name" value="D-ISOMER SPECIFIC 2-HYDROXYACID DEHYDROGENASE NAD-BINDING DOMAIN-CONTAINING PROTEIN"/>
    <property type="match status" value="1"/>
</dbReference>
<dbReference type="SUPFAM" id="SSF51735">
    <property type="entry name" value="NAD(P)-binding Rossmann-fold domains"/>
    <property type="match status" value="1"/>
</dbReference>
<reference evidence="5" key="1">
    <citation type="submission" date="2018-05" db="EMBL/GenBank/DDBJ databases">
        <authorList>
            <person name="Lanie J.A."/>
            <person name="Ng W.-L."/>
            <person name="Kazmierczak K.M."/>
            <person name="Andrzejewski T.M."/>
            <person name="Davidsen T.M."/>
            <person name="Wayne K.J."/>
            <person name="Tettelin H."/>
            <person name="Glass J.I."/>
            <person name="Rusch D."/>
            <person name="Podicherti R."/>
            <person name="Tsui H.-C.T."/>
            <person name="Winkler M.E."/>
        </authorList>
    </citation>
    <scope>NUCLEOTIDE SEQUENCE</scope>
</reference>
<dbReference type="InterPro" id="IPR006140">
    <property type="entry name" value="D-isomer_DH_NAD-bd"/>
</dbReference>
<accession>A0A381XDN8</accession>
<protein>
    <recommendedName>
        <fullName evidence="4">D-isomer specific 2-hydroxyacid dehydrogenase NAD-binding domain-containing protein</fullName>
    </recommendedName>
</protein>
<sequence length="352" mass="38011">VPEPLSIGILYPTTWYGDPTGFDAAIKRLRGLDPTIEVRVVEYQEPPERRHRRQIGAADDALDETPPVSDEVADVLATAEILLAIDLPTDIVSRAPRLRWVQSASAGADHLLRLGLDRAGIRLTTGAGSNAVGIAEFVMGRLLEFWKDFPVIAERQAIRTWRPRYGRELAGSTIGLIGLGAINSQIAARLAAFDVQVLATRRSWSPGATAPNVDEVLPADRLHEMLIRCDAVIAAVRGTTSTEGLMNAKAFAAMSPGSWFCNVGRGTLVDEPALVAALTSGQLGGAAIDVQRHEPMADDDPLWDAPNLRLSFHNATAPTAMFRHLHTMFEANVVNYLVGAPMTNEANLPHAP</sequence>
<name>A0A381XDN8_9ZZZZ</name>
<organism evidence="5">
    <name type="scientific">marine metagenome</name>
    <dbReference type="NCBI Taxonomy" id="408172"/>
    <lineage>
        <taxon>unclassified sequences</taxon>
        <taxon>metagenomes</taxon>
        <taxon>ecological metagenomes</taxon>
    </lineage>
</organism>
<evidence type="ECO:0000259" key="4">
    <source>
        <dbReference type="Pfam" id="PF02826"/>
    </source>
</evidence>
<dbReference type="Gene3D" id="3.40.50.720">
    <property type="entry name" value="NAD(P)-binding Rossmann-like Domain"/>
    <property type="match status" value="2"/>
</dbReference>
<feature type="region of interest" description="Disordered" evidence="3">
    <location>
        <begin position="47"/>
        <end position="66"/>
    </location>
</feature>
<evidence type="ECO:0000256" key="1">
    <source>
        <dbReference type="ARBA" id="ARBA00023002"/>
    </source>
</evidence>
<dbReference type="SUPFAM" id="SSF52283">
    <property type="entry name" value="Formate/glycerate dehydrogenase catalytic domain-like"/>
    <property type="match status" value="1"/>
</dbReference>
<dbReference type="CDD" id="cd05300">
    <property type="entry name" value="2-Hacid_dh_1"/>
    <property type="match status" value="1"/>
</dbReference>
<evidence type="ECO:0000313" key="5">
    <source>
        <dbReference type="EMBL" id="SVA62838.1"/>
    </source>
</evidence>
<proteinExistence type="predicted"/>
<dbReference type="InterPro" id="IPR036291">
    <property type="entry name" value="NAD(P)-bd_dom_sf"/>
</dbReference>
<gene>
    <name evidence="5" type="ORF">METZ01_LOCUS115692</name>
</gene>